<dbReference type="AlphaFoldDB" id="A0A8S2QHR0"/>
<evidence type="ECO:0000313" key="4">
    <source>
        <dbReference type="Proteomes" id="UP000681720"/>
    </source>
</evidence>
<sequence length="368" mass="40296">MRTMMVSISLFVVYFLTFSTYVHGQNKCEAFIDLTLIIDSSGSVSPNDFEQGKKALLDLVSRLNVATEKAGVAIINFASTPTLSAQTDVYEFERGNLFQQIADLPRIGTNTATGDALALADAYCQSNCRDISKGVPRIFAIFTDGHSNEGRPAIPAAQALRSSPVEGTIFAVGIGNIGADGDAELLGLAGDKDYVMNIDSYLDLARVTNAITMKMCEFPAFVGPDIKIQGEMTGNSTRYYKMHTLKKAKKNSFFEIQLNDRTGKTVVYTSTTNKKPSASTSRSMTSRAVGSGNTYTTYVPANAENFYFSVKGVSATLNQFDFTWLQMALERETNITTELSMDGYPDLDPFQDGQKLCERVWGPLGKWL</sequence>
<protein>
    <recommendedName>
        <fullName evidence="2">VWFA domain-containing protein</fullName>
    </recommendedName>
</protein>
<dbReference type="Pfam" id="PF00092">
    <property type="entry name" value="VWA"/>
    <property type="match status" value="1"/>
</dbReference>
<dbReference type="Proteomes" id="UP000681720">
    <property type="component" value="Unassembled WGS sequence"/>
</dbReference>
<comment type="caution">
    <text evidence="3">The sequence shown here is derived from an EMBL/GenBank/DDBJ whole genome shotgun (WGS) entry which is preliminary data.</text>
</comment>
<proteinExistence type="predicted"/>
<dbReference type="InterPro" id="IPR050525">
    <property type="entry name" value="ECM_Assembly_Org"/>
</dbReference>
<feature type="chain" id="PRO_5035863648" description="VWFA domain-containing protein" evidence="1">
    <location>
        <begin position="25"/>
        <end position="368"/>
    </location>
</feature>
<evidence type="ECO:0000313" key="3">
    <source>
        <dbReference type="EMBL" id="CAF4103170.1"/>
    </source>
</evidence>
<gene>
    <name evidence="3" type="ORF">GIL414_LOCUS17203</name>
</gene>
<evidence type="ECO:0000256" key="1">
    <source>
        <dbReference type="SAM" id="SignalP"/>
    </source>
</evidence>
<reference evidence="3" key="1">
    <citation type="submission" date="2021-02" db="EMBL/GenBank/DDBJ databases">
        <authorList>
            <person name="Nowell W R."/>
        </authorList>
    </citation>
    <scope>NUCLEOTIDE SEQUENCE</scope>
</reference>
<dbReference type="SUPFAM" id="SSF53300">
    <property type="entry name" value="vWA-like"/>
    <property type="match status" value="1"/>
</dbReference>
<accession>A0A8S2QHR0</accession>
<organism evidence="3 4">
    <name type="scientific">Rotaria magnacalcarata</name>
    <dbReference type="NCBI Taxonomy" id="392030"/>
    <lineage>
        <taxon>Eukaryota</taxon>
        <taxon>Metazoa</taxon>
        <taxon>Spiralia</taxon>
        <taxon>Gnathifera</taxon>
        <taxon>Rotifera</taxon>
        <taxon>Eurotatoria</taxon>
        <taxon>Bdelloidea</taxon>
        <taxon>Philodinida</taxon>
        <taxon>Philodinidae</taxon>
        <taxon>Rotaria</taxon>
    </lineage>
</organism>
<evidence type="ECO:0000259" key="2">
    <source>
        <dbReference type="PROSITE" id="PS50234"/>
    </source>
</evidence>
<dbReference type="PANTHER" id="PTHR24020">
    <property type="entry name" value="COLLAGEN ALPHA"/>
    <property type="match status" value="1"/>
</dbReference>
<dbReference type="PRINTS" id="PR00453">
    <property type="entry name" value="VWFADOMAIN"/>
</dbReference>
<dbReference type="Gene3D" id="3.40.50.410">
    <property type="entry name" value="von Willebrand factor, type A domain"/>
    <property type="match status" value="1"/>
</dbReference>
<feature type="signal peptide" evidence="1">
    <location>
        <begin position="1"/>
        <end position="24"/>
    </location>
</feature>
<dbReference type="InterPro" id="IPR036465">
    <property type="entry name" value="vWFA_dom_sf"/>
</dbReference>
<dbReference type="EMBL" id="CAJOBJ010008095">
    <property type="protein sequence ID" value="CAF4103170.1"/>
    <property type="molecule type" value="Genomic_DNA"/>
</dbReference>
<name>A0A8S2QHR0_9BILA</name>
<feature type="domain" description="VWFA" evidence="2">
    <location>
        <begin position="33"/>
        <end position="211"/>
    </location>
</feature>
<dbReference type="SMART" id="SM00327">
    <property type="entry name" value="VWA"/>
    <property type="match status" value="1"/>
</dbReference>
<dbReference type="PROSITE" id="PS50234">
    <property type="entry name" value="VWFA"/>
    <property type="match status" value="1"/>
</dbReference>
<dbReference type="CDD" id="cd01450">
    <property type="entry name" value="vWFA_subfamily_ECM"/>
    <property type="match status" value="1"/>
</dbReference>
<keyword evidence="1" id="KW-0732">Signal</keyword>
<dbReference type="PANTHER" id="PTHR24020:SF20">
    <property type="entry name" value="PH DOMAIN-CONTAINING PROTEIN"/>
    <property type="match status" value="1"/>
</dbReference>
<dbReference type="InterPro" id="IPR002035">
    <property type="entry name" value="VWF_A"/>
</dbReference>